<gene>
    <name evidence="1" type="ORF">GCM10009726_34960</name>
</gene>
<proteinExistence type="predicted"/>
<organism evidence="1 2">
    <name type="scientific">Nocardioides furvisabuli</name>
    <dbReference type="NCBI Taxonomy" id="375542"/>
    <lineage>
        <taxon>Bacteria</taxon>
        <taxon>Bacillati</taxon>
        <taxon>Actinomycetota</taxon>
        <taxon>Actinomycetes</taxon>
        <taxon>Propionibacteriales</taxon>
        <taxon>Nocardioidaceae</taxon>
        <taxon>Nocardioides</taxon>
    </lineage>
</organism>
<evidence type="ECO:0000313" key="2">
    <source>
        <dbReference type="Proteomes" id="UP001501161"/>
    </source>
</evidence>
<evidence type="ECO:0000313" key="1">
    <source>
        <dbReference type="EMBL" id="GAA2115838.1"/>
    </source>
</evidence>
<accession>A0ABP5JJ87</accession>
<dbReference type="Gene3D" id="3.90.550.20">
    <property type="match status" value="1"/>
</dbReference>
<sequence length="288" mass="33230">MGHSPVSLAKEVKHWAFVVRKRSARSARHLKFEAATVAFKKTDEFWAYKFRPARYADTFLARDVEPTKRSEFPARAFVIWAGDNDLTPNRQANLDLISERIGLPVELVTPSTLERWLVPGHPLPNAYEHLSLIHRSDYLRGYLMHHHGGAYLDIKAPLQSWGPSHDRMAADPQAWVTSYSSSHANWIGKLRGRIGRDILVHYRLMFGKSGFMMRSHTPLTAAWLAQMDTVLDRHRLALELNPGGTYGGDDYPLSWTDLLSRILDPLTLKYLDHVRYDERMLLNFEHYR</sequence>
<evidence type="ECO:0008006" key="3">
    <source>
        <dbReference type="Google" id="ProtNLM"/>
    </source>
</evidence>
<reference evidence="2" key="1">
    <citation type="journal article" date="2019" name="Int. J. Syst. Evol. Microbiol.">
        <title>The Global Catalogue of Microorganisms (GCM) 10K type strain sequencing project: providing services to taxonomists for standard genome sequencing and annotation.</title>
        <authorList>
            <consortium name="The Broad Institute Genomics Platform"/>
            <consortium name="The Broad Institute Genome Sequencing Center for Infectious Disease"/>
            <person name="Wu L."/>
            <person name="Ma J."/>
        </authorList>
    </citation>
    <scope>NUCLEOTIDE SEQUENCE [LARGE SCALE GENOMIC DNA]</scope>
    <source>
        <strain evidence="2">JCM 13813</strain>
    </source>
</reference>
<protein>
    <recommendedName>
        <fullName evidence="3">Capsular polysaccharide synthesis protein</fullName>
    </recommendedName>
</protein>
<dbReference type="EMBL" id="BAAAMQ010000017">
    <property type="protein sequence ID" value="GAA2115838.1"/>
    <property type="molecule type" value="Genomic_DNA"/>
</dbReference>
<dbReference type="Proteomes" id="UP001501161">
    <property type="component" value="Unassembled WGS sequence"/>
</dbReference>
<name>A0ABP5JJ87_9ACTN</name>
<keyword evidence="2" id="KW-1185">Reference proteome</keyword>
<comment type="caution">
    <text evidence="1">The sequence shown here is derived from an EMBL/GenBank/DDBJ whole genome shotgun (WGS) entry which is preliminary data.</text>
</comment>